<dbReference type="GO" id="GO:0019853">
    <property type="term" value="P:L-ascorbic acid biosynthetic process"/>
    <property type="evidence" value="ECO:0007669"/>
    <property type="project" value="TreeGrafter"/>
</dbReference>
<feature type="binding site" evidence="3">
    <location>
        <position position="154"/>
    </location>
    <ligand>
        <name>a divalent metal cation</name>
        <dbReference type="ChEBI" id="CHEBI:60240"/>
    </ligand>
</feature>
<dbReference type="Proteomes" id="UP000284908">
    <property type="component" value="Unassembled WGS sequence"/>
</dbReference>
<dbReference type="PRINTS" id="PR01790">
    <property type="entry name" value="SMP30FAMILY"/>
</dbReference>
<dbReference type="SUPFAM" id="SSF63829">
    <property type="entry name" value="Calcium-dependent phosphotriesterase"/>
    <property type="match status" value="1"/>
</dbReference>
<feature type="binding site" evidence="3">
    <location>
        <position position="198"/>
    </location>
    <ligand>
        <name>a divalent metal cation</name>
        <dbReference type="ChEBI" id="CHEBI:60240"/>
    </ligand>
</feature>
<feature type="binding site" evidence="3">
    <location>
        <position position="107"/>
    </location>
    <ligand>
        <name>substrate</name>
    </ligand>
</feature>
<evidence type="ECO:0000256" key="2">
    <source>
        <dbReference type="PIRSR" id="PIRSR605511-1"/>
    </source>
</evidence>
<dbReference type="RefSeq" id="WP_120132175.1">
    <property type="nucleotide sequence ID" value="NZ_RAHH01000007.1"/>
</dbReference>
<evidence type="ECO:0000256" key="1">
    <source>
        <dbReference type="ARBA" id="ARBA00008853"/>
    </source>
</evidence>
<feature type="domain" description="SMP-30/Gluconolactonase/LRE-like region" evidence="4">
    <location>
        <begin position="19"/>
        <end position="260"/>
    </location>
</feature>
<comment type="similarity">
    <text evidence="1">Belongs to the SMP-30/CGR1 family.</text>
</comment>
<comment type="cofactor">
    <cofactor evidence="3">
        <name>Zn(2+)</name>
        <dbReference type="ChEBI" id="CHEBI:29105"/>
    </cofactor>
    <text evidence="3">Binds 1 divalent metal cation per subunit.</text>
</comment>
<evidence type="ECO:0000259" key="4">
    <source>
        <dbReference type="Pfam" id="PF08450"/>
    </source>
</evidence>
<protein>
    <submittedName>
        <fullName evidence="5">SMP-30/gluconolactonase/LRE family protein</fullName>
    </submittedName>
</protein>
<feature type="binding site" evidence="3">
    <location>
        <position position="105"/>
    </location>
    <ligand>
        <name>substrate</name>
    </ligand>
</feature>
<evidence type="ECO:0000256" key="3">
    <source>
        <dbReference type="PIRSR" id="PIRSR605511-2"/>
    </source>
</evidence>
<keyword evidence="6" id="KW-1185">Reference proteome</keyword>
<dbReference type="InterPro" id="IPR011042">
    <property type="entry name" value="6-blade_b-propeller_TolB-like"/>
</dbReference>
<keyword evidence="3" id="KW-0862">Zinc</keyword>
<dbReference type="InterPro" id="IPR005511">
    <property type="entry name" value="SMP-30"/>
</dbReference>
<feature type="binding site" evidence="3">
    <location>
        <position position="21"/>
    </location>
    <ligand>
        <name>a divalent metal cation</name>
        <dbReference type="ChEBI" id="CHEBI:60240"/>
    </ligand>
</feature>
<dbReference type="InterPro" id="IPR013658">
    <property type="entry name" value="SGL"/>
</dbReference>
<dbReference type="Gene3D" id="2.120.10.30">
    <property type="entry name" value="TolB, C-terminal domain"/>
    <property type="match status" value="1"/>
</dbReference>
<feature type="active site" description="Proton donor/acceptor" evidence="2">
    <location>
        <position position="198"/>
    </location>
</feature>
<evidence type="ECO:0000313" key="6">
    <source>
        <dbReference type="Proteomes" id="UP000284908"/>
    </source>
</evidence>
<comment type="caution">
    <text evidence="5">The sequence shown here is derived from an EMBL/GenBank/DDBJ whole genome shotgun (WGS) entry which is preliminary data.</text>
</comment>
<dbReference type="EMBL" id="RAHH01000007">
    <property type="protein sequence ID" value="RJT45422.1"/>
    <property type="molecule type" value="Genomic_DNA"/>
</dbReference>
<dbReference type="PANTHER" id="PTHR10907">
    <property type="entry name" value="REGUCALCIN"/>
    <property type="match status" value="1"/>
</dbReference>
<dbReference type="OrthoDB" id="9775406at2"/>
<keyword evidence="3" id="KW-0479">Metal-binding</keyword>
<dbReference type="GO" id="GO:0004341">
    <property type="term" value="F:gluconolactonase activity"/>
    <property type="evidence" value="ECO:0007669"/>
    <property type="project" value="TreeGrafter"/>
</dbReference>
<gene>
    <name evidence="5" type="ORF">D6C13_07535</name>
</gene>
<dbReference type="AlphaFoldDB" id="A0A419NB66"/>
<sequence length="290" mass="32299">MTFPALQNGSLTGDYRATLGESPVWCTRSESVIWMDIAEQRMLRCWPDQADRMEIRDLPFICSAALLTEDPERFLLVTQQGVMLYDYLHETFQVLCNWPETPATRPNEAAVAPDGSLWFSTMDITARKALGSWYRFAAGDKQPVKMLGGQHVPNTLVWHDNHAWFGDTFAHRFYRSPARRISAERLTSWPLGDAVFADGSALTRCAKLINARWGASCLAVYQLSGSGPELLTTLPLPVLQPSSCAFGGKNLQDLYITSARDGLKNPSAAQGALLRYQTPYSGQRATLFTL</sequence>
<dbReference type="Pfam" id="PF08450">
    <property type="entry name" value="SGL"/>
    <property type="match status" value="1"/>
</dbReference>
<evidence type="ECO:0000313" key="5">
    <source>
        <dbReference type="EMBL" id="RJT45422.1"/>
    </source>
</evidence>
<proteinExistence type="inferred from homology"/>
<organism evidence="5 6">
    <name type="scientific">Rahnella woolbedingensis</name>
    <dbReference type="NCBI Taxonomy" id="1510574"/>
    <lineage>
        <taxon>Bacteria</taxon>
        <taxon>Pseudomonadati</taxon>
        <taxon>Pseudomonadota</taxon>
        <taxon>Gammaproteobacteria</taxon>
        <taxon>Enterobacterales</taxon>
        <taxon>Yersiniaceae</taxon>
        <taxon>Rahnella</taxon>
    </lineage>
</organism>
<reference evidence="5 6" key="1">
    <citation type="submission" date="2018-09" db="EMBL/GenBank/DDBJ databases">
        <authorList>
            <person name="Le Fleche-Mateos A."/>
        </authorList>
    </citation>
    <scope>NUCLEOTIDE SEQUENCE [LARGE SCALE GENOMIC DNA]</scope>
    <source>
        <strain evidence="5 6">DSM 27399</strain>
    </source>
</reference>
<dbReference type="GO" id="GO:0005509">
    <property type="term" value="F:calcium ion binding"/>
    <property type="evidence" value="ECO:0007669"/>
    <property type="project" value="TreeGrafter"/>
</dbReference>
<accession>A0A419NB66</accession>
<dbReference type="PANTHER" id="PTHR10907:SF47">
    <property type="entry name" value="REGUCALCIN"/>
    <property type="match status" value="1"/>
</dbReference>
<name>A0A419NB66_9GAMM</name>